<dbReference type="Proteomes" id="UP001152523">
    <property type="component" value="Unassembled WGS sequence"/>
</dbReference>
<gene>
    <name evidence="1" type="ORF">CEPIT_LOCUS28502</name>
</gene>
<name>A0AAV0EWS2_9ASTE</name>
<evidence type="ECO:0000313" key="1">
    <source>
        <dbReference type="EMBL" id="CAH9127672.1"/>
    </source>
</evidence>
<sequence>MLEVPEEGGGDGFQVPVRVCLLRVPQTTRGARLFLRFQGPGPACSCHGQSCGQARENLEVLMDPDPLQLLPGDGRRGTGDSAGLPMNRFDFSIPYLFPPN</sequence>
<evidence type="ECO:0000313" key="2">
    <source>
        <dbReference type="Proteomes" id="UP001152523"/>
    </source>
</evidence>
<dbReference type="AlphaFoldDB" id="A0AAV0EWS2"/>
<keyword evidence="2" id="KW-1185">Reference proteome</keyword>
<dbReference type="EMBL" id="CAMAPF010000948">
    <property type="protein sequence ID" value="CAH9127672.1"/>
    <property type="molecule type" value="Genomic_DNA"/>
</dbReference>
<comment type="caution">
    <text evidence="1">The sequence shown here is derived from an EMBL/GenBank/DDBJ whole genome shotgun (WGS) entry which is preliminary data.</text>
</comment>
<organism evidence="1 2">
    <name type="scientific">Cuscuta epithymum</name>
    <dbReference type="NCBI Taxonomy" id="186058"/>
    <lineage>
        <taxon>Eukaryota</taxon>
        <taxon>Viridiplantae</taxon>
        <taxon>Streptophyta</taxon>
        <taxon>Embryophyta</taxon>
        <taxon>Tracheophyta</taxon>
        <taxon>Spermatophyta</taxon>
        <taxon>Magnoliopsida</taxon>
        <taxon>eudicotyledons</taxon>
        <taxon>Gunneridae</taxon>
        <taxon>Pentapetalae</taxon>
        <taxon>asterids</taxon>
        <taxon>lamiids</taxon>
        <taxon>Solanales</taxon>
        <taxon>Convolvulaceae</taxon>
        <taxon>Cuscuteae</taxon>
        <taxon>Cuscuta</taxon>
        <taxon>Cuscuta subgen. Cuscuta</taxon>
    </lineage>
</organism>
<protein>
    <submittedName>
        <fullName evidence="1">Uncharacterized protein</fullName>
    </submittedName>
</protein>
<accession>A0AAV0EWS2</accession>
<reference evidence="1" key="1">
    <citation type="submission" date="2022-07" db="EMBL/GenBank/DDBJ databases">
        <authorList>
            <person name="Macas J."/>
            <person name="Novak P."/>
            <person name="Neumann P."/>
        </authorList>
    </citation>
    <scope>NUCLEOTIDE SEQUENCE</scope>
</reference>
<proteinExistence type="predicted"/>